<accession>A0A2W5V8Q3</accession>
<feature type="domain" description="EGF-like" evidence="2">
    <location>
        <begin position="55"/>
        <end position="91"/>
    </location>
</feature>
<feature type="domain" description="EGF-like" evidence="2">
    <location>
        <begin position="207"/>
        <end position="242"/>
    </location>
</feature>
<dbReference type="InterPro" id="IPR000742">
    <property type="entry name" value="EGF"/>
</dbReference>
<dbReference type="CDD" id="cd00054">
    <property type="entry name" value="EGF_CA"/>
    <property type="match status" value="1"/>
</dbReference>
<dbReference type="PROSITE" id="PS51257">
    <property type="entry name" value="PROKAR_LIPOPROTEIN"/>
    <property type="match status" value="1"/>
</dbReference>
<evidence type="ECO:0000313" key="3">
    <source>
        <dbReference type="EMBL" id="PZR12254.1"/>
    </source>
</evidence>
<name>A0A2W5V8Q3_9BACT</name>
<feature type="domain" description="EGF-like" evidence="2">
    <location>
        <begin position="158"/>
        <end position="191"/>
    </location>
</feature>
<evidence type="ECO:0000259" key="2">
    <source>
        <dbReference type="PROSITE" id="PS50026"/>
    </source>
</evidence>
<dbReference type="PROSITE" id="PS50026">
    <property type="entry name" value="EGF_3"/>
    <property type="match status" value="4"/>
</dbReference>
<feature type="signal peptide" evidence="1">
    <location>
        <begin position="1"/>
        <end position="15"/>
    </location>
</feature>
<feature type="domain" description="EGF-like" evidence="2">
    <location>
        <begin position="107"/>
        <end position="143"/>
    </location>
</feature>
<organism evidence="3 4">
    <name type="scientific">Archangium gephyra</name>
    <dbReference type="NCBI Taxonomy" id="48"/>
    <lineage>
        <taxon>Bacteria</taxon>
        <taxon>Pseudomonadati</taxon>
        <taxon>Myxococcota</taxon>
        <taxon>Myxococcia</taxon>
        <taxon>Myxococcales</taxon>
        <taxon>Cystobacterineae</taxon>
        <taxon>Archangiaceae</taxon>
        <taxon>Archangium</taxon>
    </lineage>
</organism>
<gene>
    <name evidence="3" type="ORF">DI536_15210</name>
</gene>
<dbReference type="Gene3D" id="2.10.25.10">
    <property type="entry name" value="Laminin"/>
    <property type="match status" value="2"/>
</dbReference>
<sequence>MWRIAFAGVAALVVAGCTQPLCTPNETQACACEGPGSGVQTCNAQGTAFSACACAARCEPDSCQGHGTCSVDERGATACTCFAAYEGTRCERCAPGAEDPEGDGTCALERCEPDTCSGHGTCALESGAPRCTCAPGYAGERCTACDQGYEVDASGACVMPTCVRERCNGRGLCGDDLSCACFPAYSGEACERCASGFQDADGDGVCSPACTATTCGGHGTCVDTSGTARCSCDALYSGPDCAACAAGAQDNDGDGTCAPACATAALACTSPAACSDTSGIARCACGRGYVDDGLDFQGQLRCRWVGLLADPGLPVGSASWQVLEDAGVQWLASTPGQLDPGAISLPFNAPGLRRFFAWQQVDVPPATVPWAVDVKYGSSNAGVVRVGTATVLLPTSTDGVVSACVGDTFEPGPMRVSLGSFEGLLARVPAPAAITFDSVTLRPGPECPAPGALPNGDFNSSADWKLENARITTVAGAGALRMPSDGCNSSRATRLLSVPSRGAATANALRLTSLRTGDSLTRGSVGLDGKFLDLPSDGSIMQWCVPAGVRGRVVNLTFQAVLSVACGVPRSGEFTIDDLEFFYDPDCAAPNGVINGGFQSNAGWRLSGSAALVNDSNARSRVLRINTPTVCGGGAASQNALVPMPVGTAGPALRFKYTAQGPTSVPAVILDSNLQQLPKTTGWETKLVCIPPQRAGLELTLEFNANAYGGCGVAISGETASFDEVELITDPSCPAE</sequence>
<dbReference type="AlphaFoldDB" id="A0A2W5V8Q3"/>
<dbReference type="InterPro" id="IPR051830">
    <property type="entry name" value="NOTCH_homolog"/>
</dbReference>
<dbReference type="PROSITE" id="PS01248">
    <property type="entry name" value="EGF_LAM_1"/>
    <property type="match status" value="2"/>
</dbReference>
<keyword evidence="1" id="KW-0732">Signal</keyword>
<dbReference type="PANTHER" id="PTHR24033">
    <property type="entry name" value="EGF-LIKE DOMAIN-CONTAINING PROTEIN"/>
    <property type="match status" value="1"/>
</dbReference>
<dbReference type="SMART" id="SM00181">
    <property type="entry name" value="EGF"/>
    <property type="match status" value="5"/>
</dbReference>
<dbReference type="EMBL" id="QFQP01000012">
    <property type="protein sequence ID" value="PZR12254.1"/>
    <property type="molecule type" value="Genomic_DNA"/>
</dbReference>
<feature type="chain" id="PRO_5016174357" description="EGF-like domain-containing protein" evidence="1">
    <location>
        <begin position="16"/>
        <end position="736"/>
    </location>
</feature>
<dbReference type="InterPro" id="IPR002049">
    <property type="entry name" value="LE_dom"/>
</dbReference>
<dbReference type="PANTHER" id="PTHR24033:SF151">
    <property type="entry name" value="NOTCH 2"/>
    <property type="match status" value="1"/>
</dbReference>
<comment type="caution">
    <text evidence="3">The sequence shown here is derived from an EMBL/GenBank/DDBJ whole genome shotgun (WGS) entry which is preliminary data.</text>
</comment>
<dbReference type="PROSITE" id="PS00022">
    <property type="entry name" value="EGF_1"/>
    <property type="match status" value="4"/>
</dbReference>
<evidence type="ECO:0000256" key="1">
    <source>
        <dbReference type="SAM" id="SignalP"/>
    </source>
</evidence>
<dbReference type="Proteomes" id="UP000249061">
    <property type="component" value="Unassembled WGS sequence"/>
</dbReference>
<dbReference type="Pfam" id="PF00008">
    <property type="entry name" value="EGF"/>
    <property type="match status" value="1"/>
</dbReference>
<protein>
    <recommendedName>
        <fullName evidence="2">EGF-like domain-containing protein</fullName>
    </recommendedName>
</protein>
<evidence type="ECO:0000313" key="4">
    <source>
        <dbReference type="Proteomes" id="UP000249061"/>
    </source>
</evidence>
<proteinExistence type="predicted"/>
<reference evidence="3 4" key="1">
    <citation type="submission" date="2017-08" db="EMBL/GenBank/DDBJ databases">
        <title>Infants hospitalized years apart are colonized by the same room-sourced microbial strains.</title>
        <authorList>
            <person name="Brooks B."/>
            <person name="Olm M.R."/>
            <person name="Firek B.A."/>
            <person name="Baker R."/>
            <person name="Thomas B.C."/>
            <person name="Morowitz M.J."/>
            <person name="Banfield J.F."/>
        </authorList>
    </citation>
    <scope>NUCLEOTIDE SEQUENCE [LARGE SCALE GENOMIC DNA]</scope>
    <source>
        <strain evidence="3">S2_003_000_R2_14</strain>
    </source>
</reference>